<dbReference type="InterPro" id="IPR043136">
    <property type="entry name" value="B30.2/SPRY_sf"/>
</dbReference>
<dbReference type="SMART" id="SM00589">
    <property type="entry name" value="PRY"/>
    <property type="match status" value="1"/>
</dbReference>
<protein>
    <submittedName>
        <fullName evidence="5">Si:ch211-28p3.4</fullName>
    </submittedName>
</protein>
<dbReference type="Pfam" id="PF00622">
    <property type="entry name" value="SPRY"/>
    <property type="match status" value="1"/>
</dbReference>
<dbReference type="GO" id="GO:0008270">
    <property type="term" value="F:zinc ion binding"/>
    <property type="evidence" value="ECO:0007669"/>
    <property type="project" value="UniProtKB-KW"/>
</dbReference>
<dbReference type="PANTHER" id="PTHR25465:SF32">
    <property type="entry name" value="BLOODTHIRSTY-RELATED GENE FAMILY, MEMBER 16 ISOFORM X1-RELATED"/>
    <property type="match status" value="1"/>
</dbReference>
<evidence type="ECO:0000256" key="3">
    <source>
        <dbReference type="ARBA" id="ARBA00022833"/>
    </source>
</evidence>
<dbReference type="GeneTree" id="ENSGT00940000165556"/>
<feature type="domain" description="B30.2/SPRY" evidence="4">
    <location>
        <begin position="1"/>
        <end position="178"/>
    </location>
</feature>
<proteinExistence type="predicted"/>
<dbReference type="SMART" id="SM00449">
    <property type="entry name" value="SPRY"/>
    <property type="match status" value="1"/>
</dbReference>
<keyword evidence="6" id="KW-1185">Reference proteome</keyword>
<dbReference type="InterPro" id="IPR006574">
    <property type="entry name" value="PRY"/>
</dbReference>
<dbReference type="Ensembl" id="ENSPKIT00000009507.1">
    <property type="protein sequence ID" value="ENSPKIP00000028720.1"/>
    <property type="gene ID" value="ENSPKIG00000010250.1"/>
</dbReference>
<dbReference type="AlphaFoldDB" id="A0A3B3SEP8"/>
<dbReference type="InterPro" id="IPR003879">
    <property type="entry name" value="Butyrophylin_SPRY"/>
</dbReference>
<evidence type="ECO:0000313" key="5">
    <source>
        <dbReference type="Ensembl" id="ENSPKIP00000028720.1"/>
    </source>
</evidence>
<dbReference type="InterPro" id="IPR013320">
    <property type="entry name" value="ConA-like_dom_sf"/>
</dbReference>
<dbReference type="InterPro" id="IPR001870">
    <property type="entry name" value="B30.2/SPRY"/>
</dbReference>
<dbReference type="GO" id="GO:0005737">
    <property type="term" value="C:cytoplasm"/>
    <property type="evidence" value="ECO:0007669"/>
    <property type="project" value="UniProtKB-ARBA"/>
</dbReference>
<dbReference type="PANTHER" id="PTHR25465">
    <property type="entry name" value="B-BOX DOMAIN CONTAINING"/>
    <property type="match status" value="1"/>
</dbReference>
<reference evidence="5" key="1">
    <citation type="submission" date="2025-08" db="UniProtKB">
        <authorList>
            <consortium name="Ensembl"/>
        </authorList>
    </citation>
    <scope>IDENTIFICATION</scope>
</reference>
<dbReference type="SUPFAM" id="SSF49899">
    <property type="entry name" value="Concanavalin A-like lectins/glucanases"/>
    <property type="match status" value="1"/>
</dbReference>
<keyword evidence="3" id="KW-0862">Zinc</keyword>
<sequence length="178" mass="19415">ISVVQLDPDSAHPKLVISPDGTAATYTDTWQEVPENTIRFDTTLNVLSLCGFGDGRHYWEVEVGGKTYWELGLAYPSIPRKGRAEACWLGRGAHSWGLEFFDGVYTAWHGSAAHQLPVTRRFDRVGVFCSFPGGLVSFVGADGSITPLFSFCAGTFSQQLHLAVCPGHDHQGTNCKPI</sequence>
<accession>A0A3B3SEP8</accession>
<keyword evidence="2" id="KW-0863">Zinc-finger</keyword>
<name>A0A3B3SEP8_9TELE</name>
<evidence type="ECO:0000256" key="2">
    <source>
        <dbReference type="ARBA" id="ARBA00022771"/>
    </source>
</evidence>
<organism evidence="5 6">
    <name type="scientific">Paramormyrops kingsleyae</name>
    <dbReference type="NCBI Taxonomy" id="1676925"/>
    <lineage>
        <taxon>Eukaryota</taxon>
        <taxon>Metazoa</taxon>
        <taxon>Chordata</taxon>
        <taxon>Craniata</taxon>
        <taxon>Vertebrata</taxon>
        <taxon>Euteleostomi</taxon>
        <taxon>Actinopterygii</taxon>
        <taxon>Neopterygii</taxon>
        <taxon>Teleostei</taxon>
        <taxon>Osteoglossocephala</taxon>
        <taxon>Osteoglossomorpha</taxon>
        <taxon>Osteoglossiformes</taxon>
        <taxon>Mormyridae</taxon>
        <taxon>Paramormyrops</taxon>
    </lineage>
</organism>
<reference evidence="5" key="2">
    <citation type="submission" date="2025-09" db="UniProtKB">
        <authorList>
            <consortium name="Ensembl"/>
        </authorList>
    </citation>
    <scope>IDENTIFICATION</scope>
</reference>
<evidence type="ECO:0000313" key="6">
    <source>
        <dbReference type="Proteomes" id="UP000261540"/>
    </source>
</evidence>
<dbReference type="PROSITE" id="PS50188">
    <property type="entry name" value="B302_SPRY"/>
    <property type="match status" value="1"/>
</dbReference>
<evidence type="ECO:0000259" key="4">
    <source>
        <dbReference type="PROSITE" id="PS50188"/>
    </source>
</evidence>
<dbReference type="PRINTS" id="PR01407">
    <property type="entry name" value="BUTYPHLNCDUF"/>
</dbReference>
<dbReference type="Gene3D" id="2.60.120.920">
    <property type="match status" value="1"/>
</dbReference>
<dbReference type="InterPro" id="IPR051051">
    <property type="entry name" value="E3_ubiq-ligase_TRIM/RNF"/>
</dbReference>
<evidence type="ECO:0000256" key="1">
    <source>
        <dbReference type="ARBA" id="ARBA00022723"/>
    </source>
</evidence>
<dbReference type="Pfam" id="PF13765">
    <property type="entry name" value="PRY"/>
    <property type="match status" value="1"/>
</dbReference>
<keyword evidence="1" id="KW-0479">Metal-binding</keyword>
<dbReference type="InterPro" id="IPR003877">
    <property type="entry name" value="SPRY_dom"/>
</dbReference>
<dbReference type="Proteomes" id="UP000261540">
    <property type="component" value="Unplaced"/>
</dbReference>